<sequence length="330" mass="38233">MDVDTTDPSYWLNWRFLICALFVLGSMVFASLLIWKYERAKKSEDGRTEPRQAPAGVLYKDDLWRTCLKGIHPAWLLAFRIFAFVVLLAFIIGNAIAEGLGIFFYYTQWTFTLTTMYFAIASAFSFYGCWHDRGRVAQHKGISHIFDVEPGYYAFPRLGSSEDTSMLKSLCNHEEVNVRQIAGSVGDLFQIIYQVSAGAVVLTDIVFWLIMYPFLSAEDFGLNFYNICMHSVNILILGDALLNCMRFPMFRIAYFMLWTAAFVIYQWIIHACVNLYWPYPFMELSTPYAPLWYTVVGLLHFPCYGFFALIVKLKNLWLSRSFPDSYQAMR</sequence>
<keyword evidence="1" id="KW-0812">Transmembrane</keyword>
<feature type="transmembrane region" description="Helical" evidence="1">
    <location>
        <begin position="74"/>
        <end position="97"/>
    </location>
</feature>
<dbReference type="AlphaFoldDB" id="A0A7C9DU01"/>
<keyword evidence="1" id="KW-0472">Membrane</keyword>
<dbReference type="GO" id="GO:0016020">
    <property type="term" value="C:membrane"/>
    <property type="evidence" value="ECO:0007669"/>
    <property type="project" value="TreeGrafter"/>
</dbReference>
<feature type="transmembrane region" description="Helical" evidence="1">
    <location>
        <begin position="224"/>
        <end position="242"/>
    </location>
</feature>
<protein>
    <submittedName>
        <fullName evidence="2">Uncharacterized protein</fullName>
    </submittedName>
</protein>
<feature type="transmembrane region" description="Helical" evidence="1">
    <location>
        <begin position="109"/>
        <end position="130"/>
    </location>
</feature>
<reference evidence="2" key="2">
    <citation type="submission" date="2020-07" db="EMBL/GenBank/DDBJ databases">
        <authorList>
            <person name="Vera ALvarez R."/>
            <person name="Arias-Moreno D.M."/>
            <person name="Jimenez-Jacinto V."/>
            <person name="Jimenez-Bremont J.F."/>
            <person name="Swaminathan K."/>
            <person name="Moose S.P."/>
            <person name="Guerrero-Gonzalez M.L."/>
            <person name="Marino-Ramirez L."/>
            <person name="Landsman D."/>
            <person name="Rodriguez-Kessler M."/>
            <person name="Delgado-Sanchez P."/>
        </authorList>
    </citation>
    <scope>NUCLEOTIDE SEQUENCE</scope>
    <source>
        <tissue evidence="2">Cladode</tissue>
    </source>
</reference>
<reference evidence="2" key="1">
    <citation type="journal article" date="2013" name="J. Plant Res.">
        <title>Effect of fungi and light on seed germination of three Opuntia species from semiarid lands of central Mexico.</title>
        <authorList>
            <person name="Delgado-Sanchez P."/>
            <person name="Jimenez-Bremont J.F."/>
            <person name="Guerrero-Gonzalez Mde L."/>
            <person name="Flores J."/>
        </authorList>
    </citation>
    <scope>NUCLEOTIDE SEQUENCE</scope>
    <source>
        <tissue evidence="2">Cladode</tissue>
    </source>
</reference>
<dbReference type="PANTHER" id="PTHR12242">
    <property type="entry name" value="OS02G0130600 PROTEIN-RELATED"/>
    <property type="match status" value="1"/>
</dbReference>
<feature type="transmembrane region" description="Helical" evidence="1">
    <location>
        <begin position="254"/>
        <end position="279"/>
    </location>
</feature>
<feature type="transmembrane region" description="Helical" evidence="1">
    <location>
        <begin position="12"/>
        <end position="35"/>
    </location>
</feature>
<evidence type="ECO:0000313" key="2">
    <source>
        <dbReference type="EMBL" id="MBA4651202.1"/>
    </source>
</evidence>
<dbReference type="PANTHER" id="PTHR12242:SF10">
    <property type="entry name" value="TRANSMEMBRANE PROTEIN"/>
    <property type="match status" value="1"/>
</dbReference>
<dbReference type="EMBL" id="GISG01169045">
    <property type="protein sequence ID" value="MBA4651202.1"/>
    <property type="molecule type" value="Transcribed_RNA"/>
</dbReference>
<feature type="transmembrane region" description="Helical" evidence="1">
    <location>
        <begin position="191"/>
        <end position="212"/>
    </location>
</feature>
<proteinExistence type="predicted"/>
<organism evidence="2">
    <name type="scientific">Opuntia streptacantha</name>
    <name type="common">Prickly pear cactus</name>
    <name type="synonym">Opuntia cardona</name>
    <dbReference type="NCBI Taxonomy" id="393608"/>
    <lineage>
        <taxon>Eukaryota</taxon>
        <taxon>Viridiplantae</taxon>
        <taxon>Streptophyta</taxon>
        <taxon>Embryophyta</taxon>
        <taxon>Tracheophyta</taxon>
        <taxon>Spermatophyta</taxon>
        <taxon>Magnoliopsida</taxon>
        <taxon>eudicotyledons</taxon>
        <taxon>Gunneridae</taxon>
        <taxon>Pentapetalae</taxon>
        <taxon>Caryophyllales</taxon>
        <taxon>Cactineae</taxon>
        <taxon>Cactaceae</taxon>
        <taxon>Opuntioideae</taxon>
        <taxon>Opuntia</taxon>
    </lineage>
</organism>
<dbReference type="EMBL" id="GISG01169044">
    <property type="protein sequence ID" value="MBA4651201.1"/>
    <property type="molecule type" value="Transcribed_RNA"/>
</dbReference>
<keyword evidence="1" id="KW-1133">Transmembrane helix</keyword>
<feature type="transmembrane region" description="Helical" evidence="1">
    <location>
        <begin position="291"/>
        <end position="311"/>
    </location>
</feature>
<accession>A0A7C9DU01</accession>
<evidence type="ECO:0000256" key="1">
    <source>
        <dbReference type="SAM" id="Phobius"/>
    </source>
</evidence>
<name>A0A7C9DU01_OPUST</name>